<accession>A0ACC3CGA6</accession>
<dbReference type="Proteomes" id="UP000798662">
    <property type="component" value="Chromosome 3"/>
</dbReference>
<name>A0ACC3CGA6_PYRYE</name>
<keyword evidence="2" id="KW-1185">Reference proteome</keyword>
<comment type="caution">
    <text evidence="1">The sequence shown here is derived from an EMBL/GenBank/DDBJ whole genome shotgun (WGS) entry which is preliminary data.</text>
</comment>
<proteinExistence type="predicted"/>
<evidence type="ECO:0000313" key="2">
    <source>
        <dbReference type="Proteomes" id="UP000798662"/>
    </source>
</evidence>
<evidence type="ECO:0000313" key="1">
    <source>
        <dbReference type="EMBL" id="KAK1869314.1"/>
    </source>
</evidence>
<gene>
    <name evidence="1" type="ORF">I4F81_011792</name>
</gene>
<sequence>MEAYVAPPVRVHAAVGAAADSRATAGAWPPSRGVAAAAAAPLGVARPARAARVGGQWPRRRCSLAAAHGRRGRPAAQRGVVVASVGGEVPSSTTGGSGAAAATAATSGPAGAALDAPCDTEVLLYDTTLRDGTQQEGISLSVMDKLRVVEKLDHFGVDYIEGGWPGSNAKDAEFFDRAATLSLSNARLVAFGSTRHKSATPDSDANLAALLDSGAPVLTLVGKACAYQVRVVLGATPQENLDMIGSSVAHLKAAEREVMLDAEHFFDGYKADPAYALECVAAAVAAGVDAVVLCDTNGGCTPWEVGTITAAVGAAFPGLRLGIHCHNDCGMAVANSVAAVRALSGTTCGCVVQGTINGYGERTGNANLTTIIPVLGLKLGVPLRVAMASLTSVSRFVDEVANVPQVGGAPFVGASAFAHKGGIHVAAVLKDADTYQHVDPGVVGNATRVLVSELSGRGNLLSKARELGLLREDASVAEVDAWGARARNVLGQVKALEHAGCTFEAAEASVELMLRRSADGYRSPFAMLDFSVLTGLRSGGGPGASGEADTVTRATIKLELLGGDGASGDACPIRVCLEVGEGNGPVDAVNAALQRALRGAYEVLGEVFLSDYKVRILDAERATAATTRVMVEMRDGPRSWTTVGAHPNIIVASVQALLDGYEYVLARRMPECAGGYADVPEADEAVSEGAGLGVPVSAH</sequence>
<dbReference type="EMBL" id="CM020620">
    <property type="protein sequence ID" value="KAK1869314.1"/>
    <property type="molecule type" value="Genomic_DNA"/>
</dbReference>
<reference evidence="1" key="1">
    <citation type="submission" date="2019-11" db="EMBL/GenBank/DDBJ databases">
        <title>Nori genome reveals adaptations in red seaweeds to the harsh intertidal environment.</title>
        <authorList>
            <person name="Wang D."/>
            <person name="Mao Y."/>
        </authorList>
    </citation>
    <scope>NUCLEOTIDE SEQUENCE</scope>
    <source>
        <tissue evidence="1">Gametophyte</tissue>
    </source>
</reference>
<organism evidence="1 2">
    <name type="scientific">Pyropia yezoensis</name>
    <name type="common">Susabi-nori</name>
    <name type="synonym">Porphyra yezoensis</name>
    <dbReference type="NCBI Taxonomy" id="2788"/>
    <lineage>
        <taxon>Eukaryota</taxon>
        <taxon>Rhodophyta</taxon>
        <taxon>Bangiophyceae</taxon>
        <taxon>Bangiales</taxon>
        <taxon>Bangiaceae</taxon>
        <taxon>Pyropia</taxon>
    </lineage>
</organism>
<protein>
    <submittedName>
        <fullName evidence="1">Uncharacterized protein</fullName>
    </submittedName>
</protein>